<dbReference type="PANTHER" id="PTHR33164:SF43">
    <property type="entry name" value="HTH-TYPE TRANSCRIPTIONAL REPRESSOR YETL"/>
    <property type="match status" value="1"/>
</dbReference>
<protein>
    <submittedName>
        <fullName evidence="2">DNA-binding MarR family transcriptional regulator</fullName>
    </submittedName>
</protein>
<dbReference type="InterPro" id="IPR039422">
    <property type="entry name" value="MarR/SlyA-like"/>
</dbReference>
<dbReference type="EMBL" id="JAZHRV010000001">
    <property type="protein sequence ID" value="MEH2557883.1"/>
    <property type="molecule type" value="Genomic_DNA"/>
</dbReference>
<dbReference type="PROSITE" id="PS50995">
    <property type="entry name" value="HTH_MARR_2"/>
    <property type="match status" value="1"/>
</dbReference>
<dbReference type="PANTHER" id="PTHR33164">
    <property type="entry name" value="TRANSCRIPTIONAL REGULATOR, MARR FAMILY"/>
    <property type="match status" value="1"/>
</dbReference>
<accession>A0ABU8BH50</accession>
<gene>
    <name evidence="2" type="ORF">V1286_005412</name>
</gene>
<reference evidence="2 3" key="1">
    <citation type="submission" date="2024-02" db="EMBL/GenBank/DDBJ databases">
        <title>Adaptive strategies in a cosmopolitan and abundant soil bacterium.</title>
        <authorList>
            <person name="Carini P."/>
        </authorList>
    </citation>
    <scope>NUCLEOTIDE SEQUENCE [LARGE SCALE GENOMIC DNA]</scope>
    <source>
        <strain evidence="2 3">AZCC 1608</strain>
    </source>
</reference>
<feature type="domain" description="HTH marR-type" evidence="1">
    <location>
        <begin position="40"/>
        <end position="169"/>
    </location>
</feature>
<organism evidence="2 3">
    <name type="scientific">Bradyrhizobium algeriense</name>
    <dbReference type="NCBI Taxonomy" id="634784"/>
    <lineage>
        <taxon>Bacteria</taxon>
        <taxon>Pseudomonadati</taxon>
        <taxon>Pseudomonadota</taxon>
        <taxon>Alphaproteobacteria</taxon>
        <taxon>Hyphomicrobiales</taxon>
        <taxon>Nitrobacteraceae</taxon>
        <taxon>Bradyrhizobium</taxon>
    </lineage>
</organism>
<evidence type="ECO:0000259" key="1">
    <source>
        <dbReference type="PROSITE" id="PS50995"/>
    </source>
</evidence>
<dbReference type="Gene3D" id="1.10.10.10">
    <property type="entry name" value="Winged helix-like DNA-binding domain superfamily/Winged helix DNA-binding domain"/>
    <property type="match status" value="1"/>
</dbReference>
<dbReference type="SUPFAM" id="SSF46785">
    <property type="entry name" value="Winged helix' DNA-binding domain"/>
    <property type="match status" value="1"/>
</dbReference>
<dbReference type="PRINTS" id="PR00598">
    <property type="entry name" value="HTHMARR"/>
</dbReference>
<keyword evidence="2" id="KW-0238">DNA-binding</keyword>
<name>A0ABU8BH50_9BRAD</name>
<dbReference type="GO" id="GO:0003677">
    <property type="term" value="F:DNA binding"/>
    <property type="evidence" value="ECO:0007669"/>
    <property type="project" value="UniProtKB-KW"/>
</dbReference>
<dbReference type="InterPro" id="IPR036390">
    <property type="entry name" value="WH_DNA-bd_sf"/>
</dbReference>
<dbReference type="Pfam" id="PF12802">
    <property type="entry name" value="MarR_2"/>
    <property type="match status" value="1"/>
</dbReference>
<dbReference type="RefSeq" id="WP_334484545.1">
    <property type="nucleotide sequence ID" value="NZ_JAZHRV010000001.1"/>
</dbReference>
<sequence>MTTHVICILIIRILIIWGSELVMSKLHLNSGGVLPSHRVPAHLARRFNQICLGVTAEILSAEGLTPLLWGVLAAILEEPGRGQKQVAQRMGVDAVNFGQMVEELEDKGLIERKVDPDDRRARQLYVTERGASLRRRLRPAALAAQERLLAPLDPDERIALLDMLVRIIEANDSYARPGNGRRKPQRKSSQ</sequence>
<keyword evidence="3" id="KW-1185">Reference proteome</keyword>
<dbReference type="Proteomes" id="UP001364224">
    <property type="component" value="Unassembled WGS sequence"/>
</dbReference>
<dbReference type="InterPro" id="IPR036388">
    <property type="entry name" value="WH-like_DNA-bd_sf"/>
</dbReference>
<evidence type="ECO:0000313" key="2">
    <source>
        <dbReference type="EMBL" id="MEH2557883.1"/>
    </source>
</evidence>
<evidence type="ECO:0000313" key="3">
    <source>
        <dbReference type="Proteomes" id="UP001364224"/>
    </source>
</evidence>
<comment type="caution">
    <text evidence="2">The sequence shown here is derived from an EMBL/GenBank/DDBJ whole genome shotgun (WGS) entry which is preliminary data.</text>
</comment>
<dbReference type="InterPro" id="IPR000835">
    <property type="entry name" value="HTH_MarR-typ"/>
</dbReference>
<proteinExistence type="predicted"/>
<dbReference type="SMART" id="SM00347">
    <property type="entry name" value="HTH_MARR"/>
    <property type="match status" value="1"/>
</dbReference>